<feature type="domain" description="Legume lectin" evidence="11">
    <location>
        <begin position="1"/>
        <end position="38"/>
    </location>
</feature>
<keyword evidence="4" id="KW-0732">Signal</keyword>
<evidence type="ECO:0000256" key="7">
    <source>
        <dbReference type="ARBA" id="ARBA00022840"/>
    </source>
</evidence>
<keyword evidence="6" id="KW-0547">Nucleotide-binding</keyword>
<protein>
    <recommendedName>
        <fullName evidence="11">Legume lectin domain-containing protein</fullName>
    </recommendedName>
</protein>
<dbReference type="Proteomes" id="UP000327013">
    <property type="component" value="Chromosome 4"/>
</dbReference>
<organism evidence="12 13">
    <name type="scientific">Carpinus fangiana</name>
    <dbReference type="NCBI Taxonomy" id="176857"/>
    <lineage>
        <taxon>Eukaryota</taxon>
        <taxon>Viridiplantae</taxon>
        <taxon>Streptophyta</taxon>
        <taxon>Embryophyta</taxon>
        <taxon>Tracheophyta</taxon>
        <taxon>Spermatophyta</taxon>
        <taxon>Magnoliopsida</taxon>
        <taxon>eudicotyledons</taxon>
        <taxon>Gunneridae</taxon>
        <taxon>Pentapetalae</taxon>
        <taxon>rosids</taxon>
        <taxon>fabids</taxon>
        <taxon>Fagales</taxon>
        <taxon>Betulaceae</taxon>
        <taxon>Carpinus</taxon>
    </lineage>
</organism>
<evidence type="ECO:0000256" key="2">
    <source>
        <dbReference type="ARBA" id="ARBA00007606"/>
    </source>
</evidence>
<dbReference type="Gene3D" id="1.10.510.10">
    <property type="entry name" value="Transferase(Phosphotransferase) domain 1"/>
    <property type="match status" value="1"/>
</dbReference>
<evidence type="ECO:0000256" key="5">
    <source>
        <dbReference type="ARBA" id="ARBA00022734"/>
    </source>
</evidence>
<evidence type="ECO:0000256" key="10">
    <source>
        <dbReference type="ARBA" id="ARBA00023170"/>
    </source>
</evidence>
<proteinExistence type="inferred from homology"/>
<dbReference type="GO" id="GO:0016020">
    <property type="term" value="C:membrane"/>
    <property type="evidence" value="ECO:0007669"/>
    <property type="project" value="UniProtKB-SubCell"/>
</dbReference>
<keyword evidence="5" id="KW-0430">Lectin</keyword>
<dbReference type="InterPro" id="IPR001220">
    <property type="entry name" value="Legume_lectin_dom"/>
</dbReference>
<reference evidence="12 13" key="1">
    <citation type="submission" date="2019-06" db="EMBL/GenBank/DDBJ databases">
        <title>A chromosomal-level reference genome of Carpinus fangiana (Coryloideae, Betulaceae).</title>
        <authorList>
            <person name="Yang X."/>
            <person name="Wang Z."/>
            <person name="Zhang L."/>
            <person name="Hao G."/>
            <person name="Liu J."/>
            <person name="Yang Y."/>
        </authorList>
    </citation>
    <scope>NUCLEOTIDE SEQUENCE [LARGE SCALE GENOMIC DNA]</scope>
    <source>
        <strain evidence="12">Cfa_2016G</strain>
        <tissue evidence="12">Leaf</tissue>
    </source>
</reference>
<dbReference type="InterPro" id="IPR013320">
    <property type="entry name" value="ConA-like_dom_sf"/>
</dbReference>
<evidence type="ECO:0000256" key="9">
    <source>
        <dbReference type="ARBA" id="ARBA00023136"/>
    </source>
</evidence>
<dbReference type="OrthoDB" id="543442at2759"/>
<keyword evidence="13" id="KW-1185">Reference proteome</keyword>
<comment type="similarity">
    <text evidence="2">Belongs to the leguminous lectin family.</text>
</comment>
<name>A0A660KTH7_9ROSI</name>
<dbReference type="AlphaFoldDB" id="A0A660KTH7"/>
<keyword evidence="3" id="KW-0812">Transmembrane</keyword>
<evidence type="ECO:0000256" key="4">
    <source>
        <dbReference type="ARBA" id="ARBA00022729"/>
    </source>
</evidence>
<sequence length="144" mass="15608">MYVGFSAATSILASYHHILGWSFNKSGPAQSLNVSSLPSLPQLRKMKEKPSLVIITCLMAVVPAQGLPDGVIVVDLASQCWRRGAILDASDPRLEGDYASDYVVEEMELVLKLGLLCSHAIPSARPSMKQVMQVLDGDANLRKL</sequence>
<dbReference type="Pfam" id="PF00139">
    <property type="entry name" value="Lectin_legB"/>
    <property type="match status" value="1"/>
</dbReference>
<gene>
    <name evidence="12" type="ORF">FH972_011553</name>
</gene>
<comment type="subcellular location">
    <subcellularLocation>
        <location evidence="1">Membrane</location>
        <topology evidence="1">Single-pass type I membrane protein</topology>
    </subcellularLocation>
</comment>
<evidence type="ECO:0000256" key="3">
    <source>
        <dbReference type="ARBA" id="ARBA00022692"/>
    </source>
</evidence>
<keyword evidence="10" id="KW-0675">Receptor</keyword>
<dbReference type="SUPFAM" id="SSF49899">
    <property type="entry name" value="Concanavalin A-like lectins/glucanases"/>
    <property type="match status" value="1"/>
</dbReference>
<evidence type="ECO:0000256" key="1">
    <source>
        <dbReference type="ARBA" id="ARBA00004479"/>
    </source>
</evidence>
<keyword evidence="9" id="KW-0472">Membrane</keyword>
<dbReference type="EMBL" id="CM017324">
    <property type="protein sequence ID" value="KAE8039111.1"/>
    <property type="molecule type" value="Genomic_DNA"/>
</dbReference>
<dbReference type="Gene3D" id="2.60.120.200">
    <property type="match status" value="1"/>
</dbReference>
<dbReference type="GO" id="GO:0005524">
    <property type="term" value="F:ATP binding"/>
    <property type="evidence" value="ECO:0007669"/>
    <property type="project" value="UniProtKB-KW"/>
</dbReference>
<evidence type="ECO:0000259" key="11">
    <source>
        <dbReference type="Pfam" id="PF00139"/>
    </source>
</evidence>
<accession>A0A660KTH7</accession>
<keyword evidence="7" id="KW-0067">ATP-binding</keyword>
<evidence type="ECO:0000313" key="13">
    <source>
        <dbReference type="Proteomes" id="UP000327013"/>
    </source>
</evidence>
<dbReference type="GO" id="GO:0030246">
    <property type="term" value="F:carbohydrate binding"/>
    <property type="evidence" value="ECO:0007669"/>
    <property type="project" value="UniProtKB-KW"/>
</dbReference>
<keyword evidence="8" id="KW-1133">Transmembrane helix</keyword>
<dbReference type="PANTHER" id="PTHR27007">
    <property type="match status" value="1"/>
</dbReference>
<evidence type="ECO:0000256" key="8">
    <source>
        <dbReference type="ARBA" id="ARBA00022989"/>
    </source>
</evidence>
<evidence type="ECO:0000256" key="6">
    <source>
        <dbReference type="ARBA" id="ARBA00022741"/>
    </source>
</evidence>
<dbReference type="InterPro" id="IPR050528">
    <property type="entry name" value="L-type_Lectin-RKs"/>
</dbReference>
<evidence type="ECO:0000313" key="12">
    <source>
        <dbReference type="EMBL" id="KAE8039111.1"/>
    </source>
</evidence>